<evidence type="ECO:0000313" key="3">
    <source>
        <dbReference type="Proteomes" id="UP001501371"/>
    </source>
</evidence>
<feature type="region of interest" description="Disordered" evidence="1">
    <location>
        <begin position="1"/>
        <end position="25"/>
    </location>
</feature>
<reference evidence="2 3" key="1">
    <citation type="journal article" date="2019" name="Int. J. Syst. Evol. Microbiol.">
        <title>The Global Catalogue of Microorganisms (GCM) 10K type strain sequencing project: providing services to taxonomists for standard genome sequencing and annotation.</title>
        <authorList>
            <consortium name="The Broad Institute Genomics Platform"/>
            <consortium name="The Broad Institute Genome Sequencing Center for Infectious Disease"/>
            <person name="Wu L."/>
            <person name="Ma J."/>
        </authorList>
    </citation>
    <scope>NUCLEOTIDE SEQUENCE [LARGE SCALE GENOMIC DNA]</scope>
    <source>
        <strain evidence="2 3">JCM 12696</strain>
    </source>
</reference>
<organism evidence="2 3">
    <name type="scientific">Streptomyces hebeiensis</name>
    <dbReference type="NCBI Taxonomy" id="229486"/>
    <lineage>
        <taxon>Bacteria</taxon>
        <taxon>Bacillati</taxon>
        <taxon>Actinomycetota</taxon>
        <taxon>Actinomycetes</taxon>
        <taxon>Kitasatosporales</taxon>
        <taxon>Streptomycetaceae</taxon>
        <taxon>Streptomyces</taxon>
    </lineage>
</organism>
<name>A0ABN1UNT2_9ACTN</name>
<dbReference type="EMBL" id="BAAAKV010000011">
    <property type="protein sequence ID" value="GAA1160758.1"/>
    <property type="molecule type" value="Genomic_DNA"/>
</dbReference>
<gene>
    <name evidence="2" type="ORF">GCM10009654_16380</name>
</gene>
<dbReference type="RefSeq" id="WP_344272307.1">
    <property type="nucleotide sequence ID" value="NZ_BAAAKV010000011.1"/>
</dbReference>
<comment type="caution">
    <text evidence="2">The sequence shown here is derived from an EMBL/GenBank/DDBJ whole genome shotgun (WGS) entry which is preliminary data.</text>
</comment>
<accession>A0ABN1UNT2</accession>
<keyword evidence="3" id="KW-1185">Reference proteome</keyword>
<evidence type="ECO:0008006" key="4">
    <source>
        <dbReference type="Google" id="ProtNLM"/>
    </source>
</evidence>
<evidence type="ECO:0000256" key="1">
    <source>
        <dbReference type="SAM" id="MobiDB-lite"/>
    </source>
</evidence>
<proteinExistence type="predicted"/>
<evidence type="ECO:0000313" key="2">
    <source>
        <dbReference type="EMBL" id="GAA1160758.1"/>
    </source>
</evidence>
<sequence>MSPVARYGAPRADRPSAPAPARTEDGNDWTWGACWGWCERPWLRVLWVGSATIPGGQVADLYYCGSCVRRMYRRVQSHARPHTHLRVLDCGQEEAGT</sequence>
<dbReference type="Proteomes" id="UP001501371">
    <property type="component" value="Unassembled WGS sequence"/>
</dbReference>
<protein>
    <recommendedName>
        <fullName evidence="4">C2H2-type domain-containing protein</fullName>
    </recommendedName>
</protein>